<accession>A0A9N9J1M4</accession>
<feature type="compositionally biased region" description="Polar residues" evidence="1">
    <location>
        <begin position="1"/>
        <end position="10"/>
    </location>
</feature>
<sequence>MSSDGTSYNVSGVGGVEENDQSINADSNNIFSTFGDAILATYVMLIVHVSKLRSLVRIIQNDKWNGFEKLYLSPAILKVIKVEYDNFSKNKQVEIEIGDIKELIMKLREDFVE</sequence>
<dbReference type="EMBL" id="CAJVPY010016950">
    <property type="protein sequence ID" value="CAG8759609.1"/>
    <property type="molecule type" value="Genomic_DNA"/>
</dbReference>
<comment type="caution">
    <text evidence="3">The sequence shown here is derived from an EMBL/GenBank/DDBJ whole genome shotgun (WGS) entry which is preliminary data.</text>
</comment>
<evidence type="ECO:0000256" key="2">
    <source>
        <dbReference type="SAM" id="Phobius"/>
    </source>
</evidence>
<gene>
    <name evidence="3" type="ORF">DERYTH_LOCUS17691</name>
</gene>
<feature type="non-terminal residue" evidence="3">
    <location>
        <position position="113"/>
    </location>
</feature>
<evidence type="ECO:0000313" key="3">
    <source>
        <dbReference type="EMBL" id="CAG8759609.1"/>
    </source>
</evidence>
<evidence type="ECO:0000256" key="1">
    <source>
        <dbReference type="SAM" id="MobiDB-lite"/>
    </source>
</evidence>
<reference evidence="3" key="1">
    <citation type="submission" date="2021-06" db="EMBL/GenBank/DDBJ databases">
        <authorList>
            <person name="Kallberg Y."/>
            <person name="Tangrot J."/>
            <person name="Rosling A."/>
        </authorList>
    </citation>
    <scope>NUCLEOTIDE SEQUENCE</scope>
    <source>
        <strain evidence="3">MA453B</strain>
    </source>
</reference>
<organism evidence="3 4">
    <name type="scientific">Dentiscutata erythropus</name>
    <dbReference type="NCBI Taxonomy" id="1348616"/>
    <lineage>
        <taxon>Eukaryota</taxon>
        <taxon>Fungi</taxon>
        <taxon>Fungi incertae sedis</taxon>
        <taxon>Mucoromycota</taxon>
        <taxon>Glomeromycotina</taxon>
        <taxon>Glomeromycetes</taxon>
        <taxon>Diversisporales</taxon>
        <taxon>Gigasporaceae</taxon>
        <taxon>Dentiscutata</taxon>
    </lineage>
</organism>
<keyword evidence="2" id="KW-0472">Membrane</keyword>
<keyword evidence="2" id="KW-0812">Transmembrane</keyword>
<protein>
    <submittedName>
        <fullName evidence="3">3888_t:CDS:1</fullName>
    </submittedName>
</protein>
<name>A0A9N9J1M4_9GLOM</name>
<keyword evidence="2" id="KW-1133">Transmembrane helix</keyword>
<feature type="transmembrane region" description="Helical" evidence="2">
    <location>
        <begin position="30"/>
        <end position="49"/>
    </location>
</feature>
<dbReference type="AlphaFoldDB" id="A0A9N9J1M4"/>
<feature type="region of interest" description="Disordered" evidence="1">
    <location>
        <begin position="1"/>
        <end position="22"/>
    </location>
</feature>
<keyword evidence="4" id="KW-1185">Reference proteome</keyword>
<dbReference type="OrthoDB" id="10326333at2759"/>
<proteinExistence type="predicted"/>
<evidence type="ECO:0000313" key="4">
    <source>
        <dbReference type="Proteomes" id="UP000789405"/>
    </source>
</evidence>
<dbReference type="Proteomes" id="UP000789405">
    <property type="component" value="Unassembled WGS sequence"/>
</dbReference>